<accession>A0A7C9MU75</accession>
<dbReference type="InterPro" id="IPR051396">
    <property type="entry name" value="Bact_Antivir_Def_Nuclease"/>
</dbReference>
<dbReference type="GO" id="GO:0016887">
    <property type="term" value="F:ATP hydrolysis activity"/>
    <property type="evidence" value="ECO:0007669"/>
    <property type="project" value="InterPro"/>
</dbReference>
<feature type="domain" description="AAA+ ATPase" evidence="4">
    <location>
        <begin position="45"/>
        <end position="307"/>
    </location>
</feature>
<dbReference type="PANTHER" id="PTHR43581:SF4">
    <property type="entry name" value="ATP_GTP PHOSPHATASE"/>
    <property type="match status" value="1"/>
</dbReference>
<evidence type="ECO:0000259" key="4">
    <source>
        <dbReference type="SMART" id="SM00382"/>
    </source>
</evidence>
<evidence type="ECO:0000313" key="6">
    <source>
        <dbReference type="Proteomes" id="UP000481947"/>
    </source>
</evidence>
<dbReference type="Gene3D" id="3.40.50.300">
    <property type="entry name" value="P-loop containing nucleotide triphosphate hydrolases"/>
    <property type="match status" value="2"/>
</dbReference>
<dbReference type="PROSITE" id="PS00211">
    <property type="entry name" value="ABC_TRANSPORTER_1"/>
    <property type="match status" value="1"/>
</dbReference>
<feature type="coiled-coil region" evidence="3">
    <location>
        <begin position="445"/>
        <end position="491"/>
    </location>
</feature>
<dbReference type="CDD" id="cd00267">
    <property type="entry name" value="ABC_ATPase"/>
    <property type="match status" value="1"/>
</dbReference>
<gene>
    <name evidence="5" type="ORF">F5985_03795</name>
</gene>
<dbReference type="InterPro" id="IPR017871">
    <property type="entry name" value="ABC_transporter-like_CS"/>
</dbReference>
<keyword evidence="2 5" id="KW-0067">ATP-binding</keyword>
<comment type="caution">
    <text evidence="5">The sequence shown here is derived from an EMBL/GenBank/DDBJ whole genome shotgun (WGS) entry which is preliminary data.</text>
</comment>
<dbReference type="Pfam" id="PF13304">
    <property type="entry name" value="AAA_21"/>
    <property type="match status" value="1"/>
</dbReference>
<dbReference type="InterPro" id="IPR003593">
    <property type="entry name" value="AAA+_ATPase"/>
</dbReference>
<dbReference type="GO" id="GO:0006302">
    <property type="term" value="P:double-strand break repair"/>
    <property type="evidence" value="ECO:0007669"/>
    <property type="project" value="InterPro"/>
</dbReference>
<reference evidence="5 6" key="1">
    <citation type="submission" date="2019-09" db="EMBL/GenBank/DDBJ databases">
        <title>Identification of Malikia spinosa a prominent benzene-, toluene-, and ethylbenzene-degrading bacterium: enrichment, isolation and whole genome sequencing.</title>
        <authorList>
            <person name="Tancsics A."/>
            <person name="Revesz F."/>
            <person name="Kriszt B."/>
        </authorList>
    </citation>
    <scope>NUCLEOTIDE SEQUENCE [LARGE SCALE GENOMIC DNA]</scope>
    <source>
        <strain evidence="5 6">AB6</strain>
    </source>
</reference>
<dbReference type="Pfam" id="PF13476">
    <property type="entry name" value="AAA_23"/>
    <property type="match status" value="1"/>
</dbReference>
<keyword evidence="3" id="KW-0175">Coiled coil</keyword>
<dbReference type="PANTHER" id="PTHR43581">
    <property type="entry name" value="ATP/GTP PHOSPHATASE"/>
    <property type="match status" value="1"/>
</dbReference>
<evidence type="ECO:0000256" key="1">
    <source>
        <dbReference type="ARBA" id="ARBA00022741"/>
    </source>
</evidence>
<dbReference type="SUPFAM" id="SSF52540">
    <property type="entry name" value="P-loop containing nucleoside triphosphate hydrolases"/>
    <property type="match status" value="1"/>
</dbReference>
<dbReference type="RefSeq" id="WP_161124372.1">
    <property type="nucleotide sequence ID" value="NZ_VYSB01000002.1"/>
</dbReference>
<dbReference type="SMART" id="SM00382">
    <property type="entry name" value="AAA"/>
    <property type="match status" value="1"/>
</dbReference>
<dbReference type="Proteomes" id="UP000481947">
    <property type="component" value="Unassembled WGS sequence"/>
</dbReference>
<evidence type="ECO:0000256" key="2">
    <source>
        <dbReference type="ARBA" id="ARBA00022840"/>
    </source>
</evidence>
<sequence>MSLLRKNFTQVWDQLRAKKPQLAQFLESVRIQNLRGITDLPVSFSYPVTVIAGPNGCGKSTVLFACACAYDVPGARDYSPAVLFPNLKAPEQPAVSDHLGNPEFEYFFADRGAKLGMTWRRLKSWSKSFMGRKAGKQPQRELYLRTLANLTSPSEVRSILQIGNQAFGQTDLDADLIAFAHRVLPFKYRGLKLLTLKGKDLLFADRVDAATAYSEFHMSAGERALLRISKDISRLRDALILIDEIEAGLHPYTQQQVMLELQRLALRNNLQIIVTSHSPVVLESVPPEGRVFLERTADNVVVQPPYRDIFQRAFYGRPQDRLSVLCEDSVAEALILGVLDRINPLLNLTPDDITVGRDTGKNQFAQHVDALGKFNLLDEFVLVLDGDARAVLPDITQAASRYNRVISPLFLPGDAPPEDWVYRALERSTAEYAQALGVPNLALLLANLRQQFDNATDKLTNIMKARYATLAESLQRSQEEVARQVGQIESERGELKIFADELSQAVSDWRSRTGS</sequence>
<evidence type="ECO:0000256" key="3">
    <source>
        <dbReference type="SAM" id="Coils"/>
    </source>
</evidence>
<proteinExistence type="predicted"/>
<dbReference type="InterPro" id="IPR027417">
    <property type="entry name" value="P-loop_NTPase"/>
</dbReference>
<dbReference type="EMBL" id="VYSB01000002">
    <property type="protein sequence ID" value="MYZ51276.1"/>
    <property type="molecule type" value="Genomic_DNA"/>
</dbReference>
<keyword evidence="1" id="KW-0547">Nucleotide-binding</keyword>
<evidence type="ECO:0000313" key="5">
    <source>
        <dbReference type="EMBL" id="MYZ51276.1"/>
    </source>
</evidence>
<dbReference type="InterPro" id="IPR038729">
    <property type="entry name" value="Rad50/SbcC_AAA"/>
</dbReference>
<name>A0A7C9MU75_9BURK</name>
<protein>
    <submittedName>
        <fullName evidence="5">ATP-binding protein</fullName>
    </submittedName>
</protein>
<dbReference type="AlphaFoldDB" id="A0A7C9MU75"/>
<organism evidence="5 6">
    <name type="scientific">Malikia spinosa</name>
    <dbReference type="NCBI Taxonomy" id="86180"/>
    <lineage>
        <taxon>Bacteria</taxon>
        <taxon>Pseudomonadati</taxon>
        <taxon>Pseudomonadota</taxon>
        <taxon>Betaproteobacteria</taxon>
        <taxon>Burkholderiales</taxon>
        <taxon>Comamonadaceae</taxon>
        <taxon>Malikia</taxon>
    </lineage>
</organism>
<dbReference type="InterPro" id="IPR003959">
    <property type="entry name" value="ATPase_AAA_core"/>
</dbReference>
<dbReference type="GO" id="GO:0005524">
    <property type="term" value="F:ATP binding"/>
    <property type="evidence" value="ECO:0007669"/>
    <property type="project" value="UniProtKB-KW"/>
</dbReference>